<keyword evidence="7" id="KW-1185">Reference proteome</keyword>
<name>A0A9Q1BIQ7_HOLLE</name>
<dbReference type="SUPFAM" id="SSF56496">
    <property type="entry name" value="Fibrinogen C-terminal domain-like"/>
    <property type="match status" value="1"/>
</dbReference>
<evidence type="ECO:0000256" key="1">
    <source>
        <dbReference type="ARBA" id="ARBA00022536"/>
    </source>
</evidence>
<dbReference type="Gene3D" id="2.10.25.10">
    <property type="entry name" value="Laminin"/>
    <property type="match status" value="1"/>
</dbReference>
<dbReference type="OrthoDB" id="9990982at2759"/>
<evidence type="ECO:0000256" key="2">
    <source>
        <dbReference type="ARBA" id="ARBA00023157"/>
    </source>
</evidence>
<evidence type="ECO:0000313" key="7">
    <source>
        <dbReference type="Proteomes" id="UP001152320"/>
    </source>
</evidence>
<dbReference type="Pfam" id="PF12947">
    <property type="entry name" value="EGF_3"/>
    <property type="match status" value="1"/>
</dbReference>
<feature type="domain" description="EGF-like" evidence="4">
    <location>
        <begin position="8"/>
        <end position="48"/>
    </location>
</feature>
<feature type="domain" description="Fibrinogen C-terminal" evidence="5">
    <location>
        <begin position="45"/>
        <end position="98"/>
    </location>
</feature>
<dbReference type="EMBL" id="JAIZAY010000016">
    <property type="protein sequence ID" value="KAJ8027336.1"/>
    <property type="molecule type" value="Genomic_DNA"/>
</dbReference>
<dbReference type="PROSITE" id="PS01186">
    <property type="entry name" value="EGF_2"/>
    <property type="match status" value="1"/>
</dbReference>
<dbReference type="InterPro" id="IPR036056">
    <property type="entry name" value="Fibrinogen-like_C"/>
</dbReference>
<proteinExistence type="predicted"/>
<evidence type="ECO:0000259" key="4">
    <source>
        <dbReference type="PROSITE" id="PS50026"/>
    </source>
</evidence>
<gene>
    <name evidence="6" type="ORF">HOLleu_32452</name>
</gene>
<dbReference type="NCBIfam" id="NF040941">
    <property type="entry name" value="GGGWT_bact"/>
    <property type="match status" value="1"/>
</dbReference>
<dbReference type="Proteomes" id="UP001152320">
    <property type="component" value="Chromosome 16"/>
</dbReference>
<dbReference type="Pfam" id="PF00147">
    <property type="entry name" value="Fibrinogen_C"/>
    <property type="match status" value="1"/>
</dbReference>
<dbReference type="InterPro" id="IPR000742">
    <property type="entry name" value="EGF"/>
</dbReference>
<dbReference type="InterPro" id="IPR002181">
    <property type="entry name" value="Fibrinogen_a/b/g_C_dom"/>
</dbReference>
<reference evidence="6" key="1">
    <citation type="submission" date="2021-10" db="EMBL/GenBank/DDBJ databases">
        <title>Tropical sea cucumber genome reveals ecological adaptation and Cuvierian tubules defense mechanism.</title>
        <authorList>
            <person name="Chen T."/>
        </authorList>
    </citation>
    <scope>NUCLEOTIDE SEQUENCE</scope>
    <source>
        <strain evidence="6">Nanhai2018</strain>
        <tissue evidence="6">Muscle</tissue>
    </source>
</reference>
<comment type="caution">
    <text evidence="3">Lacks conserved residue(s) required for the propagation of feature annotation.</text>
</comment>
<dbReference type="Gene3D" id="3.90.215.10">
    <property type="entry name" value="Gamma Fibrinogen, chain A, domain 1"/>
    <property type="match status" value="1"/>
</dbReference>
<sequence length="98" mass="10587">MQCTCTNDGLVCDPAYQCDNFATCEADINGMMGCRCQQGYYGDGLSCQTDPTDCLDLYKSGTTTDGIYTIKPAGWQGTAFQVHCDMTAPEGPWLVSTD</sequence>
<evidence type="ECO:0000256" key="3">
    <source>
        <dbReference type="PROSITE-ProRule" id="PRU00076"/>
    </source>
</evidence>
<organism evidence="6 7">
    <name type="scientific">Holothuria leucospilota</name>
    <name type="common">Black long sea cucumber</name>
    <name type="synonym">Mertensiothuria leucospilota</name>
    <dbReference type="NCBI Taxonomy" id="206669"/>
    <lineage>
        <taxon>Eukaryota</taxon>
        <taxon>Metazoa</taxon>
        <taxon>Echinodermata</taxon>
        <taxon>Eleutherozoa</taxon>
        <taxon>Echinozoa</taxon>
        <taxon>Holothuroidea</taxon>
        <taxon>Aspidochirotacea</taxon>
        <taxon>Aspidochirotida</taxon>
        <taxon>Holothuriidae</taxon>
        <taxon>Holothuria</taxon>
    </lineage>
</organism>
<dbReference type="InterPro" id="IPR024731">
    <property type="entry name" value="NELL2-like_EGF"/>
</dbReference>
<comment type="caution">
    <text evidence="6">The sequence shown here is derived from an EMBL/GenBank/DDBJ whole genome shotgun (WGS) entry which is preliminary data.</text>
</comment>
<evidence type="ECO:0000313" key="6">
    <source>
        <dbReference type="EMBL" id="KAJ8027336.1"/>
    </source>
</evidence>
<dbReference type="PROSITE" id="PS50026">
    <property type="entry name" value="EGF_3"/>
    <property type="match status" value="1"/>
</dbReference>
<dbReference type="InterPro" id="IPR014716">
    <property type="entry name" value="Fibrinogen_a/b/g_C_1"/>
</dbReference>
<dbReference type="AlphaFoldDB" id="A0A9Q1BIQ7"/>
<keyword evidence="1 3" id="KW-0245">EGF-like domain</keyword>
<accession>A0A9Q1BIQ7</accession>
<dbReference type="PROSITE" id="PS51406">
    <property type="entry name" value="FIBRINOGEN_C_2"/>
    <property type="match status" value="1"/>
</dbReference>
<evidence type="ECO:0000259" key="5">
    <source>
        <dbReference type="PROSITE" id="PS51406"/>
    </source>
</evidence>
<protein>
    <submittedName>
        <fullName evidence="6">Fibrinogen C domain-containing protein 1</fullName>
    </submittedName>
</protein>
<keyword evidence="2" id="KW-1015">Disulfide bond</keyword>